<feature type="region of interest" description="Disordered" evidence="1">
    <location>
        <begin position="1"/>
        <end position="41"/>
    </location>
</feature>
<evidence type="ECO:0000313" key="3">
    <source>
        <dbReference type="Proteomes" id="UP001230268"/>
    </source>
</evidence>
<feature type="compositionally biased region" description="Basic and acidic residues" evidence="1">
    <location>
        <begin position="1430"/>
        <end position="1448"/>
    </location>
</feature>
<comment type="caution">
    <text evidence="2">The sequence shown here is derived from an EMBL/GenBank/DDBJ whole genome shotgun (WGS) entry which is preliminary data.</text>
</comment>
<proteinExistence type="predicted"/>
<feature type="compositionally biased region" description="Basic and acidic residues" evidence="1">
    <location>
        <begin position="408"/>
        <end position="418"/>
    </location>
</feature>
<feature type="region of interest" description="Disordered" evidence="1">
    <location>
        <begin position="1424"/>
        <end position="1462"/>
    </location>
</feature>
<dbReference type="EMBL" id="JAVEPI010000004">
    <property type="protein sequence ID" value="KAK1442276.1"/>
    <property type="molecule type" value="Genomic_DNA"/>
</dbReference>
<protein>
    <submittedName>
        <fullName evidence="2">Uncharacterized protein</fullName>
    </submittedName>
</protein>
<feature type="compositionally biased region" description="Acidic residues" evidence="1">
    <location>
        <begin position="7"/>
        <end position="27"/>
    </location>
</feature>
<organism evidence="2 3">
    <name type="scientific">Babesia gibsoni</name>
    <dbReference type="NCBI Taxonomy" id="33632"/>
    <lineage>
        <taxon>Eukaryota</taxon>
        <taxon>Sar</taxon>
        <taxon>Alveolata</taxon>
        <taxon>Apicomplexa</taxon>
        <taxon>Aconoidasida</taxon>
        <taxon>Piroplasmida</taxon>
        <taxon>Babesiidae</taxon>
        <taxon>Babesia</taxon>
    </lineage>
</organism>
<evidence type="ECO:0000313" key="2">
    <source>
        <dbReference type="EMBL" id="KAK1442276.1"/>
    </source>
</evidence>
<feature type="region of interest" description="Disordered" evidence="1">
    <location>
        <begin position="394"/>
        <end position="418"/>
    </location>
</feature>
<keyword evidence="3" id="KW-1185">Reference proteome</keyword>
<feature type="region of interest" description="Disordered" evidence="1">
    <location>
        <begin position="172"/>
        <end position="194"/>
    </location>
</feature>
<evidence type="ECO:0000256" key="1">
    <source>
        <dbReference type="SAM" id="MobiDB-lite"/>
    </source>
</evidence>
<reference evidence="2" key="1">
    <citation type="submission" date="2023-08" db="EMBL/GenBank/DDBJ databases">
        <title>Draft sequence of the Babesia gibsoni genome.</title>
        <authorList>
            <person name="Yamagishi J.Y."/>
            <person name="Xuan X.X."/>
        </authorList>
    </citation>
    <scope>NUCLEOTIDE SEQUENCE</scope>
    <source>
        <strain evidence="2">Azabu</strain>
    </source>
</reference>
<gene>
    <name evidence="2" type="ORF">BgAZ_403060</name>
</gene>
<name>A0AAD8PDK6_BABGI</name>
<sequence>MSTNDLFAEDDAVLDESDDSFIADSESESASSMASVKGAKDENQDEYDFLFGFEEAPKEEKKKKSKKTASTWQKELDRRLKEAGAQYKDFEDVESEVAFNVSQIAYHFERRQGVESEMLSLFSGLLTRERFNVEPTPAPNTEKPPKVDLPETDRAMEKMMKKLIRQTFRGRAPEGRFGGFSKAPEDSKKTASSHKVSTVTTIGKDALSNLQDLNILLSREREGDYVELDGVPLYKHTRYATLYVLEGNFISSYILPLCSKLLREANNAEYDTQALTQEIVYLLYQLSQPPSESWYNYWTEAHPHYRDLAKSSEYNQDPQVATELKRRARIVWKYLNGMIMFRSALQSVDLWTLIGEFRLNLENFERAGYQTAEQKKHMEYLVDLQNNLANERDSLLSEEKGDDDEEEERVRLGRLKKDQSASDARKKRIQEIRQQLYNVNDELAKERENHIIAQQQTKVHIKTVRLFIMHILTVPGDGLRFLGLLQESGLLSLLKNEIISCFESCKRGFTVSTDGSIMAHASYLSEQQRESMWEYVRLVHSLLVCVDIGRFLSLVYAGIKPEEMKDNEEIMRSGDDSIYQKVEDESFLDLMRINPKLARLTLRGSAQAGKFVINERLGGRRNYGDYDQWFRFPALPHLQTPFEVMSGFSTRNDIHPFSGALMKALQSELHSLIGIDAEFEHCHWTEGENGKPLYYELGLVLSLCLGDLAREAEDRYYKPSDYQVVLDIHTMVVTYYRCLYIYMKEVCRLERRTPQPEAYVLLALRRYVGADSLCSRVSCSYLWHLIRKQSMSKSSHIGATSALRALYSDLCLMDMFKDVNDNLPVLRICQETLTSYFMGDIRAIIFWVLRYFKPLSHSIDLFAFALSSLHMLKKVLSKIGAVSFTQENVHSDSLRYDSDSESSDDGKSATKTIVVTPEAVFTSRNRKTVNDDIIFNGRVVYNCIYMLANFTTNTVHMNDLLVSHLETVPLPMLYDVKYFYVFQDIMNNKRVWQNARWKWVGDFCAHVLESFFDSWLGRGNRFLPVELFFNKCSPSTKGPFRPCAPENIIPLSRGYARCDLLNEMLRRPEASVYEVSKEMRGGDPGGAWDPDEDAALLQYHKQFMFLADPVSYIAELLGRRTADVLKRLQELRVTSEEPGTAGGATRFELRQLIRKLVIEFADEAIKVCAELHENISESLEMQKLGGEESLCEVMEPLSASSGLLASANFRDLLKCLGISQSWLLPKDTTSILLLMDVLGDPNNYLDIGKDTSKRHAQPEEPSATTAYQVPQVVTSRDIAKFILELYRSLDRNKESLQLDEVLVRAASLVESAAIIGTAETLFEGLPQSEDVIEQLSRLLQVFNISVITPTLVCSGITDEAAVMDRLKVAMNLSKLAADRLEDIVSADIRQPVMPTERFITTSSLNDVVMDDPFEHHLDLNAPVSLNTTKSKADSKRETRPKATKDRGVSKGKLTRPGMKAGTIDPGIQPVIDELWKRLSKGDTTINAADLMGAASFDDWEDAFENIRNVCKSWGAEEESVGDALWLNWTPGSVKEALSAMPRDKKQNGVTTSEVRLGVRCLITEKPRDFRAFERLEVDRNLVASLYTESLRLAQEGQLENTVKSREDLKQLIEQ</sequence>
<accession>A0AAD8PDK6</accession>
<dbReference type="Proteomes" id="UP001230268">
    <property type="component" value="Unassembled WGS sequence"/>
</dbReference>